<evidence type="ECO:0000313" key="1">
    <source>
        <dbReference type="EMBL" id="GFO35865.1"/>
    </source>
</evidence>
<comment type="caution">
    <text evidence="1">The sequence shown here is derived from an EMBL/GenBank/DDBJ whole genome shotgun (WGS) entry which is preliminary data.</text>
</comment>
<keyword evidence="2" id="KW-1185">Reference proteome</keyword>
<proteinExistence type="predicted"/>
<gene>
    <name evidence="1" type="ORF">PoB_006237000</name>
</gene>
<dbReference type="AlphaFoldDB" id="A0AAV4CVG3"/>
<dbReference type="EMBL" id="BLXT01007005">
    <property type="protein sequence ID" value="GFO35865.1"/>
    <property type="molecule type" value="Genomic_DNA"/>
</dbReference>
<protein>
    <submittedName>
        <fullName evidence="1">Uncharacterized protein</fullName>
    </submittedName>
</protein>
<accession>A0AAV4CVG3</accession>
<name>A0AAV4CVG3_9GAST</name>
<evidence type="ECO:0000313" key="2">
    <source>
        <dbReference type="Proteomes" id="UP000735302"/>
    </source>
</evidence>
<organism evidence="1 2">
    <name type="scientific">Plakobranchus ocellatus</name>
    <dbReference type="NCBI Taxonomy" id="259542"/>
    <lineage>
        <taxon>Eukaryota</taxon>
        <taxon>Metazoa</taxon>
        <taxon>Spiralia</taxon>
        <taxon>Lophotrochozoa</taxon>
        <taxon>Mollusca</taxon>
        <taxon>Gastropoda</taxon>
        <taxon>Heterobranchia</taxon>
        <taxon>Euthyneura</taxon>
        <taxon>Panpulmonata</taxon>
        <taxon>Sacoglossa</taxon>
        <taxon>Placobranchoidea</taxon>
        <taxon>Plakobranchidae</taxon>
        <taxon>Plakobranchus</taxon>
    </lineage>
</organism>
<dbReference type="Proteomes" id="UP000735302">
    <property type="component" value="Unassembled WGS sequence"/>
</dbReference>
<reference evidence="1 2" key="1">
    <citation type="journal article" date="2021" name="Elife">
        <title>Chloroplast acquisition without the gene transfer in kleptoplastic sea slugs, Plakobranchus ocellatus.</title>
        <authorList>
            <person name="Maeda T."/>
            <person name="Takahashi S."/>
            <person name="Yoshida T."/>
            <person name="Shimamura S."/>
            <person name="Takaki Y."/>
            <person name="Nagai Y."/>
            <person name="Toyoda A."/>
            <person name="Suzuki Y."/>
            <person name="Arimoto A."/>
            <person name="Ishii H."/>
            <person name="Satoh N."/>
            <person name="Nishiyama T."/>
            <person name="Hasebe M."/>
            <person name="Maruyama T."/>
            <person name="Minagawa J."/>
            <person name="Obokata J."/>
            <person name="Shigenobu S."/>
        </authorList>
    </citation>
    <scope>NUCLEOTIDE SEQUENCE [LARGE SCALE GENOMIC DNA]</scope>
</reference>
<sequence length="153" mass="17833">MSGPFALTPLDCSMEEPVVRFSSGNSIFHLVILDKTPVWSDSFAVELIKLDENTQQDQMRKLEEMRELHHRKASIFYQRKRAAKEAACTPGSTTAPVAFDFWRNMPIPNISKNERYCYSRSTSLISMIWVPTRSTYTLMTRLWQTKDLMMWSQ</sequence>